<evidence type="ECO:0000256" key="4">
    <source>
        <dbReference type="ARBA" id="ARBA00029447"/>
    </source>
</evidence>
<feature type="domain" description="Methyl-accepting transducer" evidence="7">
    <location>
        <begin position="233"/>
        <end position="469"/>
    </location>
</feature>
<feature type="domain" description="T-SNARE coiled-coil homology" evidence="8">
    <location>
        <begin position="385"/>
        <end position="447"/>
    </location>
</feature>
<keyword evidence="2" id="KW-0997">Cell inner membrane</keyword>
<dbReference type="PANTHER" id="PTHR32089:SF112">
    <property type="entry name" value="LYSOZYME-LIKE PROTEIN-RELATED"/>
    <property type="match status" value="1"/>
</dbReference>
<reference evidence="9" key="1">
    <citation type="submission" date="2018-04" db="EMBL/GenBank/DDBJ databases">
        <title>Genomes of Endosymbiotic and Endophytic Bradyrhizobium Publication status.</title>
        <authorList>
            <person name="Guha S."/>
            <person name="Jorrin B."/>
            <person name="Sarkar M."/>
            <person name="Poole P.S."/>
            <person name="DasGupta M."/>
        </authorList>
    </citation>
    <scope>NUCLEOTIDE SEQUENCE</scope>
    <source>
        <strain evidence="9">WBOS16</strain>
    </source>
</reference>
<dbReference type="RefSeq" id="WP_257178520.1">
    <property type="nucleotide sequence ID" value="NZ_CP028989.1"/>
</dbReference>
<keyword evidence="6" id="KW-0472">Membrane</keyword>
<sequence>MIVENDGLESLRQTTSKVLAAVLWLHVPISVIIGLVLGKAWLLPAIFMTIFALAATLSWRMSGNGLSTRLVFAVALMSDVSTFTWQLEGHPWQIDMHMYFFAALACIVAYCDYRPIVAATIAVALHHIALNFLLPAAIYPGGSDFGRVVLHAVILLIEAGVLIALALKLQELFETTAVKTAEARTAMAAEARANSERHEIEQRAKEEREAAKQRLASNFERSIGGIVQAVAIAAGEVQQLSSAMSNNSADTARQTAAAASASNQASRNVETVAAATEELTASVSSITQQVSRSAEIAAKAASEARRTNEVVEGLASGTQKIGEVVTLIQTIASQTNLLALNATIEAARAGEHGKGFAVVASEVKALANQTAKATEEISAQVQSIQSATSDAVNAIQAIGATIAEIDQISGQISSAVDQQGLATREIAGSLQQAATGTREVNNNIVGVSKASEQAGQAASKMHQAAAGLSSQSERLKAEVDGFLGSLRTA</sequence>
<feature type="transmembrane region" description="Helical" evidence="6">
    <location>
        <begin position="145"/>
        <end position="167"/>
    </location>
</feature>
<dbReference type="Gene3D" id="1.10.287.950">
    <property type="entry name" value="Methyl-accepting chemotaxis protein"/>
    <property type="match status" value="1"/>
</dbReference>
<evidence type="ECO:0000313" key="9">
    <source>
        <dbReference type="EMBL" id="UUO64302.1"/>
    </source>
</evidence>
<keyword evidence="3 5" id="KW-0807">Transducer</keyword>
<feature type="transmembrane region" description="Helical" evidence="6">
    <location>
        <begin position="92"/>
        <end position="110"/>
    </location>
</feature>
<dbReference type="PROSITE" id="PS50192">
    <property type="entry name" value="T_SNARE"/>
    <property type="match status" value="1"/>
</dbReference>
<dbReference type="Proteomes" id="UP001058872">
    <property type="component" value="Chromosome"/>
</dbReference>
<dbReference type="InterPro" id="IPR004089">
    <property type="entry name" value="MCPsignal_dom"/>
</dbReference>
<feature type="transmembrane region" description="Helical" evidence="6">
    <location>
        <begin position="18"/>
        <end position="35"/>
    </location>
</feature>
<feature type="transmembrane region" description="Helical" evidence="6">
    <location>
        <begin position="66"/>
        <end position="86"/>
    </location>
</feature>
<comment type="subcellular location">
    <subcellularLocation>
        <location evidence="1">Cell inner membrane</location>
        <topology evidence="1">Multi-pass membrane protein</topology>
    </subcellularLocation>
</comment>
<evidence type="ECO:0000256" key="6">
    <source>
        <dbReference type="SAM" id="Phobius"/>
    </source>
</evidence>
<feature type="transmembrane region" description="Helical" evidence="6">
    <location>
        <begin position="41"/>
        <end position="59"/>
    </location>
</feature>
<evidence type="ECO:0000256" key="2">
    <source>
        <dbReference type="ARBA" id="ARBA00022519"/>
    </source>
</evidence>
<dbReference type="GO" id="GO:0007165">
    <property type="term" value="P:signal transduction"/>
    <property type="evidence" value="ECO:0007669"/>
    <property type="project" value="UniProtKB-KW"/>
</dbReference>
<name>A0AAE9SPF0_9BRAD</name>
<dbReference type="EMBL" id="CP028989">
    <property type="protein sequence ID" value="UUO64302.1"/>
    <property type="molecule type" value="Genomic_DNA"/>
</dbReference>
<dbReference type="PROSITE" id="PS50111">
    <property type="entry name" value="CHEMOTAXIS_TRANSDUC_2"/>
    <property type="match status" value="1"/>
</dbReference>
<dbReference type="InterPro" id="IPR000727">
    <property type="entry name" value="T_SNARE_dom"/>
</dbReference>
<evidence type="ECO:0000256" key="5">
    <source>
        <dbReference type="PROSITE-ProRule" id="PRU00284"/>
    </source>
</evidence>
<keyword evidence="6" id="KW-1133">Transmembrane helix</keyword>
<gene>
    <name evidence="9" type="ORF">DCM83_03070</name>
</gene>
<dbReference type="SUPFAM" id="SSF58104">
    <property type="entry name" value="Methyl-accepting chemotaxis protein (MCP) signaling domain"/>
    <property type="match status" value="1"/>
</dbReference>
<comment type="similarity">
    <text evidence="4">Belongs to the methyl-accepting chemotaxis (MCP) protein family.</text>
</comment>
<evidence type="ECO:0000259" key="8">
    <source>
        <dbReference type="PROSITE" id="PS50192"/>
    </source>
</evidence>
<evidence type="ECO:0000256" key="1">
    <source>
        <dbReference type="ARBA" id="ARBA00004429"/>
    </source>
</evidence>
<evidence type="ECO:0000259" key="7">
    <source>
        <dbReference type="PROSITE" id="PS50111"/>
    </source>
</evidence>
<evidence type="ECO:0000313" key="10">
    <source>
        <dbReference type="Proteomes" id="UP001058872"/>
    </source>
</evidence>
<protein>
    <submittedName>
        <fullName evidence="9">Chemotaxis protein</fullName>
    </submittedName>
</protein>
<dbReference type="SMART" id="SM00283">
    <property type="entry name" value="MA"/>
    <property type="match status" value="1"/>
</dbReference>
<dbReference type="GO" id="GO:0005886">
    <property type="term" value="C:plasma membrane"/>
    <property type="evidence" value="ECO:0007669"/>
    <property type="project" value="UniProtKB-SubCell"/>
</dbReference>
<dbReference type="Pfam" id="PF00015">
    <property type="entry name" value="MCPsignal"/>
    <property type="match status" value="1"/>
</dbReference>
<dbReference type="PANTHER" id="PTHR32089">
    <property type="entry name" value="METHYL-ACCEPTING CHEMOTAXIS PROTEIN MCPB"/>
    <property type="match status" value="1"/>
</dbReference>
<keyword evidence="6" id="KW-0812">Transmembrane</keyword>
<proteinExistence type="inferred from homology"/>
<keyword evidence="2" id="KW-1003">Cell membrane</keyword>
<organism evidence="9 10">
    <name type="scientific">Bradyrhizobium betae</name>
    <dbReference type="NCBI Taxonomy" id="244734"/>
    <lineage>
        <taxon>Bacteria</taxon>
        <taxon>Pseudomonadati</taxon>
        <taxon>Pseudomonadota</taxon>
        <taxon>Alphaproteobacteria</taxon>
        <taxon>Hyphomicrobiales</taxon>
        <taxon>Nitrobacteraceae</taxon>
        <taxon>Bradyrhizobium</taxon>
    </lineage>
</organism>
<feature type="transmembrane region" description="Helical" evidence="6">
    <location>
        <begin position="117"/>
        <end position="139"/>
    </location>
</feature>
<evidence type="ECO:0000256" key="3">
    <source>
        <dbReference type="ARBA" id="ARBA00023224"/>
    </source>
</evidence>
<accession>A0AAE9SPF0</accession>
<dbReference type="AlphaFoldDB" id="A0AAE9SPF0"/>